<proteinExistence type="predicted"/>
<gene>
    <name evidence="1" type="ORF">CA606_20440</name>
</gene>
<evidence type="ECO:0000313" key="1">
    <source>
        <dbReference type="EMBL" id="AWC68719.1"/>
    </source>
</evidence>
<reference evidence="2" key="1">
    <citation type="submission" date="2017-09" db="EMBL/GenBank/DDBJ databases">
        <title>Genome evolution observed in wild isolates of Caulobacter crescentus.</title>
        <authorList>
            <person name="Ely B."/>
            <person name="Wilson K."/>
            <person name="Scott D."/>
        </authorList>
    </citation>
    <scope>NUCLEOTIDE SEQUENCE [LARGE SCALE GENOMIC DNA]</scope>
    <source>
        <strain evidence="2">CB13b1a</strain>
    </source>
</reference>
<name>A0A2S1B7T6_CAUVI</name>
<protein>
    <submittedName>
        <fullName evidence="1">Uncharacterized protein</fullName>
    </submittedName>
</protein>
<dbReference type="AlphaFoldDB" id="A0A2S1B7T6"/>
<dbReference type="EMBL" id="CP023315">
    <property type="protein sequence ID" value="AWC68719.1"/>
    <property type="molecule type" value="Genomic_DNA"/>
</dbReference>
<organism evidence="1 2">
    <name type="scientific">Caulobacter vibrioides</name>
    <name type="common">Caulobacter crescentus</name>
    <dbReference type="NCBI Taxonomy" id="155892"/>
    <lineage>
        <taxon>Bacteria</taxon>
        <taxon>Pseudomonadati</taxon>
        <taxon>Pseudomonadota</taxon>
        <taxon>Alphaproteobacteria</taxon>
        <taxon>Caulobacterales</taxon>
        <taxon>Caulobacteraceae</taxon>
        <taxon>Caulobacter</taxon>
    </lineage>
</organism>
<dbReference type="Proteomes" id="UP000217311">
    <property type="component" value="Chromosome"/>
</dbReference>
<evidence type="ECO:0000313" key="2">
    <source>
        <dbReference type="Proteomes" id="UP000217311"/>
    </source>
</evidence>
<sequence>MQFAATKTITRKTTHLGGAAGVRAI</sequence>
<dbReference type="RefSeq" id="WP_181242920.1">
    <property type="nucleotide sequence ID" value="NZ_CP023315.3"/>
</dbReference>
<accession>A0A2S1B7T6</accession>